<feature type="compositionally biased region" description="Pro residues" evidence="4">
    <location>
        <begin position="1096"/>
        <end position="1106"/>
    </location>
</feature>
<keyword evidence="1 5" id="KW-0812">Transmembrane</keyword>
<protein>
    <recommendedName>
        <fullName evidence="7">PKD domain-containing protein</fullName>
    </recommendedName>
</protein>
<sequence>MPAQENKKSGMIKRGVWLLSATMVFLFLATPSPVSAAPSCTPNTVGPITCVEIVSLSTAQPQLNGTLTITVRITGTSFPASPPTAIQLRVYADVFGTDPELGTPTTVNVTGDSSGNVNQNVPITIQVVSPLVVGENQIYIESTTTVGGMSVNTIAYTSRVTIDVTSSAQASASLAIQATVGAGPGGVGQDPTGLNWNFSSSYIPAGQTQPSTSGITISWNFGDGTTGSGFSTTHRYGAPGGTFTIFARALNAAGTVLATSNTITIDTRTGGQQNGTLGEVNAQPSGGPLQALLITILGFISGVIRQILYWLYALIILPFITGAMTIDVASGQCTTGSSIGSGFLGIVCGGWGYVRNMVNMIFILIMIVIGLATILRLESYNYKKLLGKLLIYALLVNFSLVIAQAILALADVLQHTFVGTATDINTFKDMGKQLINRSQFQNDIGFLDLLIGNSRRGTIDILVSQIIELMIAFCAFITFAAIAVFLMIRLVALWFLLILSPFAYAFMILPATKSMAMSWWSHFLKYAFFAPIMFFFIRVAIAIQSQTTNLFGKNACQFATSSTNINCTAAANSMAAFIFNNTQQLTVLLFLFAGLFVAKKLSVFGAAAAMNYAQKAALLPAVAVAGGAKLGAQYVNRKKTDFTRKLPTEAGGAKGRAAAAAYALLNPVSTFKGLQQRREGLRKTTYETAEAKGRDIVNRVFTRGAVMATEQDRVETQHMNNIGKEYAHMTKEQKSEQMGKLMGKRGREYEDRRNALAIVAAEGGHIDDIIGSKYFMVDKNGKKYGEAGFDENNLSHSKYATPEEVAAGQGVYSRAIIGQFLNEALGNTRQANRTRFMMEEIGKSNHHEEYGGHGTYENGEYQALTGTEGENRAINEKLKTDERAGRKGAPHEYATLRLAPLPVIEDGKLKDVNGNDWSSGSAAPIALQAPTMRSGGMDRFNETVYEANFRNARIDNVTEHAQGRTPKLLLGGTSTFSNVADDGYLVGDKVDFGRVQTMAKQTTNAFRGFFKGIGGKTLGGGPKGEDPAPRGFRMYDEGGKITEYDWNDDDRQFVPKGTSKWEPPEARKPKSTSGSGGGTAGASTTWTSGTIGGNAAPPPRSTPPPTSGGGGTRGGTGAGGAPPATAAPAATQAGPSSQGGGGGEGQPASSGGGSKYEKSARDSAKWTQFVNNPTGGYREDIGAAAAVEALRGIHRDNKVLAQNIEKLVKSYQGHVAASQSVSPAQSMDVHQNLAVRQTMQGLSQQERDALSQFLAANGQKMGMRGVGQAELQKVMKDFLNHVASERD</sequence>
<proteinExistence type="predicted"/>
<dbReference type="InterPro" id="IPR000601">
    <property type="entry name" value="PKD_dom"/>
</dbReference>
<evidence type="ECO:0000256" key="5">
    <source>
        <dbReference type="SAM" id="Phobius"/>
    </source>
</evidence>
<dbReference type="STRING" id="1817828.A2722_04035"/>
<feature type="compositionally biased region" description="Gly residues" evidence="4">
    <location>
        <begin position="1012"/>
        <end position="1022"/>
    </location>
</feature>
<feature type="transmembrane region" description="Helical" evidence="5">
    <location>
        <begin position="462"/>
        <end position="486"/>
    </location>
</feature>
<dbReference type="Pfam" id="PF00801">
    <property type="entry name" value="PKD"/>
    <property type="match status" value="1"/>
</dbReference>
<evidence type="ECO:0000313" key="8">
    <source>
        <dbReference type="EMBL" id="OGE91165.1"/>
    </source>
</evidence>
<gene>
    <name evidence="8" type="ORF">A2722_04035</name>
</gene>
<keyword evidence="2 5" id="KW-1133">Transmembrane helix</keyword>
<keyword evidence="6" id="KW-0732">Signal</keyword>
<dbReference type="GO" id="GO:0030255">
    <property type="term" value="P:protein secretion by the type IV secretion system"/>
    <property type="evidence" value="ECO:0007669"/>
    <property type="project" value="InterPro"/>
</dbReference>
<evidence type="ECO:0000256" key="4">
    <source>
        <dbReference type="SAM" id="MobiDB-lite"/>
    </source>
</evidence>
<dbReference type="Gene3D" id="2.60.40.10">
    <property type="entry name" value="Immunoglobulins"/>
    <property type="match status" value="1"/>
</dbReference>
<feature type="region of interest" description="Disordered" evidence="4">
    <location>
        <begin position="1012"/>
        <end position="1176"/>
    </location>
</feature>
<evidence type="ECO:0000256" key="1">
    <source>
        <dbReference type="ARBA" id="ARBA00022692"/>
    </source>
</evidence>
<evidence type="ECO:0000256" key="3">
    <source>
        <dbReference type="ARBA" id="ARBA00023136"/>
    </source>
</evidence>
<dbReference type="SUPFAM" id="SSF49299">
    <property type="entry name" value="PKD domain"/>
    <property type="match status" value="1"/>
</dbReference>
<feature type="compositionally biased region" description="Basic and acidic residues" evidence="4">
    <location>
        <begin position="1155"/>
        <end position="1164"/>
    </location>
</feature>
<evidence type="ECO:0000256" key="6">
    <source>
        <dbReference type="SAM" id="SignalP"/>
    </source>
</evidence>
<feature type="transmembrane region" description="Helical" evidence="5">
    <location>
        <begin position="307"/>
        <end position="326"/>
    </location>
</feature>
<feature type="transmembrane region" description="Helical" evidence="5">
    <location>
        <begin position="587"/>
        <end position="610"/>
    </location>
</feature>
<feature type="compositionally biased region" description="Low complexity" evidence="4">
    <location>
        <begin position="1121"/>
        <end position="1136"/>
    </location>
</feature>
<feature type="transmembrane region" description="Helical" evidence="5">
    <location>
        <begin position="523"/>
        <end position="543"/>
    </location>
</feature>
<accession>A0A1F5PML7</accession>
<dbReference type="PROSITE" id="PS50093">
    <property type="entry name" value="PKD"/>
    <property type="match status" value="1"/>
</dbReference>
<evidence type="ECO:0000313" key="9">
    <source>
        <dbReference type="Proteomes" id="UP000178377"/>
    </source>
</evidence>
<feature type="transmembrane region" description="Helical" evidence="5">
    <location>
        <begin position="493"/>
        <end position="511"/>
    </location>
</feature>
<name>A0A1F5PML7_9BACT</name>
<feature type="compositionally biased region" description="Gly residues" evidence="4">
    <location>
        <begin position="1107"/>
        <end position="1120"/>
    </location>
</feature>
<dbReference type="InterPro" id="IPR007688">
    <property type="entry name" value="Conjugal_tfr_TrbL/VirB6"/>
</dbReference>
<dbReference type="InterPro" id="IPR013783">
    <property type="entry name" value="Ig-like_fold"/>
</dbReference>
<feature type="compositionally biased region" description="Low complexity" evidence="4">
    <location>
        <begin position="1081"/>
        <end position="1095"/>
    </location>
</feature>
<keyword evidence="3 5" id="KW-0472">Membrane</keyword>
<dbReference type="InterPro" id="IPR035986">
    <property type="entry name" value="PKD_dom_sf"/>
</dbReference>
<feature type="transmembrane region" description="Helical" evidence="5">
    <location>
        <begin position="389"/>
        <end position="410"/>
    </location>
</feature>
<evidence type="ECO:0000256" key="2">
    <source>
        <dbReference type="ARBA" id="ARBA00022989"/>
    </source>
</evidence>
<organism evidence="8 9">
    <name type="scientific">Candidatus Doudnabacteria bacterium RIFCSPHIGHO2_01_FULL_50_11</name>
    <dbReference type="NCBI Taxonomy" id="1817828"/>
    <lineage>
        <taxon>Bacteria</taxon>
        <taxon>Candidatus Doudnaibacteriota</taxon>
    </lineage>
</organism>
<dbReference type="CDD" id="cd00146">
    <property type="entry name" value="PKD"/>
    <property type="match status" value="1"/>
</dbReference>
<dbReference type="EMBL" id="MFEO01000004">
    <property type="protein sequence ID" value="OGE91165.1"/>
    <property type="molecule type" value="Genomic_DNA"/>
</dbReference>
<feature type="transmembrane region" description="Helical" evidence="5">
    <location>
        <begin position="360"/>
        <end position="377"/>
    </location>
</feature>
<comment type="caution">
    <text evidence="8">The sequence shown here is derived from an EMBL/GenBank/DDBJ whole genome shotgun (WGS) entry which is preliminary data.</text>
</comment>
<feature type="signal peptide" evidence="6">
    <location>
        <begin position="1"/>
        <end position="36"/>
    </location>
</feature>
<feature type="compositionally biased region" description="Basic and acidic residues" evidence="4">
    <location>
        <begin position="1023"/>
        <end position="1053"/>
    </location>
</feature>
<dbReference type="Pfam" id="PF04610">
    <property type="entry name" value="TrbL"/>
    <property type="match status" value="1"/>
</dbReference>
<feature type="domain" description="PKD" evidence="7">
    <location>
        <begin position="211"/>
        <end position="240"/>
    </location>
</feature>
<feature type="compositionally biased region" description="Gly residues" evidence="4">
    <location>
        <begin position="1137"/>
        <end position="1154"/>
    </location>
</feature>
<feature type="chain" id="PRO_5009520419" description="PKD domain-containing protein" evidence="6">
    <location>
        <begin position="37"/>
        <end position="1287"/>
    </location>
</feature>
<dbReference type="Proteomes" id="UP000178377">
    <property type="component" value="Unassembled WGS sequence"/>
</dbReference>
<evidence type="ECO:0000259" key="7">
    <source>
        <dbReference type="PROSITE" id="PS50093"/>
    </source>
</evidence>
<feature type="compositionally biased region" description="Polar residues" evidence="4">
    <location>
        <begin position="1165"/>
        <end position="1174"/>
    </location>
</feature>
<reference evidence="8 9" key="1">
    <citation type="journal article" date="2016" name="Nat. Commun.">
        <title>Thousands of microbial genomes shed light on interconnected biogeochemical processes in an aquifer system.</title>
        <authorList>
            <person name="Anantharaman K."/>
            <person name="Brown C.T."/>
            <person name="Hug L.A."/>
            <person name="Sharon I."/>
            <person name="Castelle C.J."/>
            <person name="Probst A.J."/>
            <person name="Thomas B.C."/>
            <person name="Singh A."/>
            <person name="Wilkins M.J."/>
            <person name="Karaoz U."/>
            <person name="Brodie E.L."/>
            <person name="Williams K.H."/>
            <person name="Hubbard S.S."/>
            <person name="Banfield J.F."/>
        </authorList>
    </citation>
    <scope>NUCLEOTIDE SEQUENCE [LARGE SCALE GENOMIC DNA]</scope>
</reference>